<accession>A0A6V8KU40</accession>
<name>A0A6V8KU40_9ACTN</name>
<reference evidence="1 2" key="2">
    <citation type="submission" date="2020-03" db="EMBL/GenBank/DDBJ databases">
        <authorList>
            <person name="Ichikawa N."/>
            <person name="Kimura A."/>
            <person name="Kitahashi Y."/>
            <person name="Uohara A."/>
        </authorList>
    </citation>
    <scope>NUCLEOTIDE SEQUENCE [LARGE SCALE GENOMIC DNA]</scope>
    <source>
        <strain evidence="1 2">NBRC 108639</strain>
    </source>
</reference>
<dbReference type="Proteomes" id="UP000482800">
    <property type="component" value="Unassembled WGS sequence"/>
</dbReference>
<evidence type="ECO:0000313" key="1">
    <source>
        <dbReference type="EMBL" id="GFJ85851.1"/>
    </source>
</evidence>
<gene>
    <name evidence="1" type="ORF">Phou_100310</name>
</gene>
<evidence type="ECO:0000313" key="2">
    <source>
        <dbReference type="Proteomes" id="UP000482800"/>
    </source>
</evidence>
<reference evidence="1 2" key="1">
    <citation type="submission" date="2020-03" db="EMBL/GenBank/DDBJ databases">
        <title>Whole genome shotgun sequence of Phytohabitans houttuyneae NBRC 108639.</title>
        <authorList>
            <person name="Komaki H."/>
            <person name="Tamura T."/>
        </authorList>
    </citation>
    <scope>NUCLEOTIDE SEQUENCE [LARGE SCALE GENOMIC DNA]</scope>
    <source>
        <strain evidence="1 2">NBRC 108639</strain>
    </source>
</reference>
<dbReference type="RefSeq" id="WP_173071129.1">
    <property type="nucleotide sequence ID" value="NZ_BAABGO010000002.1"/>
</dbReference>
<keyword evidence="2" id="KW-1185">Reference proteome</keyword>
<proteinExistence type="predicted"/>
<comment type="caution">
    <text evidence="1">The sequence shown here is derived from an EMBL/GenBank/DDBJ whole genome shotgun (WGS) entry which is preliminary data.</text>
</comment>
<sequence length="152" mass="16426">MRRTSRAALPPSVEPMFATTVDAALHAPGWLFEAECDPWPALMILQTKGACPQLGAARHRTIYFSDVAQTGGTLPLVSESALLPALRSPLLSVNPLMWQEVPDAGRTVVLAGACRYVRIPLFLPSVLPCRDRRLELSSRHRLSDSAPAASGV</sequence>
<organism evidence="1 2">
    <name type="scientific">Phytohabitans houttuyneae</name>
    <dbReference type="NCBI Taxonomy" id="1076126"/>
    <lineage>
        <taxon>Bacteria</taxon>
        <taxon>Bacillati</taxon>
        <taxon>Actinomycetota</taxon>
        <taxon>Actinomycetes</taxon>
        <taxon>Micromonosporales</taxon>
        <taxon>Micromonosporaceae</taxon>
    </lineage>
</organism>
<dbReference type="AlphaFoldDB" id="A0A6V8KU40"/>
<dbReference type="EMBL" id="BLPF01000004">
    <property type="protein sequence ID" value="GFJ85851.1"/>
    <property type="molecule type" value="Genomic_DNA"/>
</dbReference>
<protein>
    <submittedName>
        <fullName evidence="1">Uncharacterized protein</fullName>
    </submittedName>
</protein>